<evidence type="ECO:0000256" key="5">
    <source>
        <dbReference type="ARBA" id="ARBA00023136"/>
    </source>
</evidence>
<evidence type="ECO:0000256" key="2">
    <source>
        <dbReference type="ARBA" id="ARBA00022475"/>
    </source>
</evidence>
<dbReference type="PANTHER" id="PTHR30509:SF8">
    <property type="entry name" value="INNER MEMBRANE PROTEIN YCCS"/>
    <property type="match status" value="1"/>
</dbReference>
<gene>
    <name evidence="9" type="ORF">SAMN06265350_1055</name>
</gene>
<dbReference type="Proteomes" id="UP000315971">
    <property type="component" value="Unassembled WGS sequence"/>
</dbReference>
<keyword evidence="3 7" id="KW-0812">Transmembrane</keyword>
<keyword evidence="2" id="KW-1003">Cell membrane</keyword>
<name>A0A521CX85_9SPHI</name>
<evidence type="ECO:0000256" key="1">
    <source>
        <dbReference type="ARBA" id="ARBA00004651"/>
    </source>
</evidence>
<dbReference type="EMBL" id="FXSZ01000005">
    <property type="protein sequence ID" value="SMO64055.1"/>
    <property type="molecule type" value="Genomic_DNA"/>
</dbReference>
<evidence type="ECO:0000313" key="10">
    <source>
        <dbReference type="Proteomes" id="UP000315971"/>
    </source>
</evidence>
<feature type="transmembrane region" description="Helical" evidence="7">
    <location>
        <begin position="492"/>
        <end position="510"/>
    </location>
</feature>
<dbReference type="GO" id="GO:0005886">
    <property type="term" value="C:plasma membrane"/>
    <property type="evidence" value="ECO:0007669"/>
    <property type="project" value="UniProtKB-SubCell"/>
</dbReference>
<feature type="transmembrane region" description="Helical" evidence="7">
    <location>
        <begin position="522"/>
        <end position="541"/>
    </location>
</feature>
<dbReference type="OrthoDB" id="8670769at2"/>
<evidence type="ECO:0000259" key="8">
    <source>
        <dbReference type="Pfam" id="PF13515"/>
    </source>
</evidence>
<feature type="transmembrane region" description="Helical" evidence="7">
    <location>
        <begin position="26"/>
        <end position="51"/>
    </location>
</feature>
<keyword evidence="10" id="KW-1185">Reference proteome</keyword>
<dbReference type="Pfam" id="PF13515">
    <property type="entry name" value="FUSC_2"/>
    <property type="match status" value="1"/>
</dbReference>
<feature type="transmembrane region" description="Helical" evidence="7">
    <location>
        <begin position="72"/>
        <end position="90"/>
    </location>
</feature>
<comment type="similarity">
    <text evidence="6">Belongs to the YccS/YhfK family.</text>
</comment>
<proteinExistence type="inferred from homology"/>
<keyword evidence="5 7" id="KW-0472">Membrane</keyword>
<feature type="transmembrane region" description="Helical" evidence="7">
    <location>
        <begin position="454"/>
        <end position="486"/>
    </location>
</feature>
<organism evidence="9 10">
    <name type="scientific">Solitalea koreensis</name>
    <dbReference type="NCBI Taxonomy" id="543615"/>
    <lineage>
        <taxon>Bacteria</taxon>
        <taxon>Pseudomonadati</taxon>
        <taxon>Bacteroidota</taxon>
        <taxon>Sphingobacteriia</taxon>
        <taxon>Sphingobacteriales</taxon>
        <taxon>Sphingobacteriaceae</taxon>
        <taxon>Solitalea</taxon>
    </lineage>
</organism>
<protein>
    <submittedName>
        <fullName evidence="9">Uncharacterized membrane protein YccC</fullName>
    </submittedName>
</protein>
<evidence type="ECO:0000313" key="9">
    <source>
        <dbReference type="EMBL" id="SMO64055.1"/>
    </source>
</evidence>
<evidence type="ECO:0000256" key="6">
    <source>
        <dbReference type="ARBA" id="ARBA00043993"/>
    </source>
</evidence>
<feature type="domain" description="Integral membrane bound transporter" evidence="8">
    <location>
        <begin position="413"/>
        <end position="534"/>
    </location>
</feature>
<evidence type="ECO:0000256" key="4">
    <source>
        <dbReference type="ARBA" id="ARBA00022989"/>
    </source>
</evidence>
<sequence length="749" mass="84066">MTKISNPSPFREFIRKEFLSPDISRALMVMLGVIVPVIYFQLAGRIELAVFGSLTGQLVSSSKIRGTYPQRAFILIMGVTLIAAAAFLGTIAGGNLITAVLFMGIIAGLGGISRGLGEHGQSLGICAALLFLFSLHGPNTTELGLERVQAVFIGGAWASMLHLILWPFRPDLPYLIALAKPWELGSDFVAKMADVDHFNRDKIESEVTQIEANLRDAINKVLPFLGKSDKNPVSIRREILKIARSASRFGVTARAIHNDLEKLMRNPKYDFLIPSIQNAARALSIAAGSISDRILSGSKEDENITHLRIKGAETLMNFITKRISQSDLKTSERIELQGIINLMKSSINYHYDALKLMVRLEDKRKIIKDTGTGLINPIYALKRQWHNTRKELHFASQLLRHGLRLLLVAVIGIALYKGFEIPRGYWIVLTVIIVLQPDFGTTRVRSWQRVSGTLIGAIFGTLMLALPFNFGMLDIIIAISVFLFSFYQSRNYGISVVFVTIQLVATLEMSEHSIDWHVAAHRLIATLIGTILSISAAYLLWPSWEHIRFRARIVKVLRANKRYLLQIEHELKEKQGLHMRVIGDRRKAEVETINALDAIKRIEKEPGKKEINIAIANLLAFHNSKLTKELNAFTAVLPRVINNFDFPEAEAFMIESSIILEEMAIAIETDARVSIKPNLDLYLKKIEEHILSLREQSNKCVENQRMLLEEQLINAMLIRSIIDRIAAEIIAMCYLSGDLFDYSSGLNSH</sequence>
<comment type="subcellular location">
    <subcellularLocation>
        <location evidence="1">Cell membrane</location>
        <topology evidence="1">Multi-pass membrane protein</topology>
    </subcellularLocation>
</comment>
<reference evidence="9 10" key="1">
    <citation type="submission" date="2017-05" db="EMBL/GenBank/DDBJ databases">
        <authorList>
            <person name="Varghese N."/>
            <person name="Submissions S."/>
        </authorList>
    </citation>
    <scope>NUCLEOTIDE SEQUENCE [LARGE SCALE GENOMIC DNA]</scope>
    <source>
        <strain evidence="9 10">DSM 21342</strain>
    </source>
</reference>
<dbReference type="InterPro" id="IPR049453">
    <property type="entry name" value="Memb_transporter_dom"/>
</dbReference>
<evidence type="ECO:0000256" key="3">
    <source>
        <dbReference type="ARBA" id="ARBA00022692"/>
    </source>
</evidence>
<dbReference type="RefSeq" id="WP_142603453.1">
    <property type="nucleotide sequence ID" value="NZ_FXSZ01000005.1"/>
</dbReference>
<dbReference type="AlphaFoldDB" id="A0A521CX85"/>
<accession>A0A521CX85</accession>
<dbReference type="PANTHER" id="PTHR30509">
    <property type="entry name" value="P-HYDROXYBENZOIC ACID EFFLUX PUMP SUBUNIT-RELATED"/>
    <property type="match status" value="1"/>
</dbReference>
<keyword evidence="4 7" id="KW-1133">Transmembrane helix</keyword>
<evidence type="ECO:0000256" key="7">
    <source>
        <dbReference type="SAM" id="Phobius"/>
    </source>
</evidence>